<dbReference type="InterPro" id="IPR000312">
    <property type="entry name" value="Glycosyl_Trfase_fam3"/>
</dbReference>
<dbReference type="InterPro" id="IPR017459">
    <property type="entry name" value="Glycosyl_Trfase_fam3_N_dom"/>
</dbReference>
<feature type="binding site" evidence="9">
    <location>
        <begin position="105"/>
        <end position="106"/>
    </location>
    <ligand>
        <name>5-phospho-alpha-D-ribose 1-diphosphate</name>
        <dbReference type="ChEBI" id="CHEBI:58017"/>
    </ligand>
</feature>
<evidence type="ECO:0000256" key="7">
    <source>
        <dbReference type="ARBA" id="ARBA00052328"/>
    </source>
</evidence>
<feature type="binding site" evidence="9">
    <location>
        <position position="188"/>
    </location>
    <ligand>
        <name>anthranilate</name>
        <dbReference type="ChEBI" id="CHEBI:16567"/>
        <label>2</label>
    </ligand>
</feature>
<dbReference type="Pfam" id="PF02885">
    <property type="entry name" value="Glycos_trans_3N"/>
    <property type="match status" value="1"/>
</dbReference>
<dbReference type="SUPFAM" id="SSF52418">
    <property type="entry name" value="Nucleoside phosphorylase/phosphoribosyltransferase catalytic domain"/>
    <property type="match status" value="1"/>
</dbReference>
<dbReference type="GO" id="GO:0005829">
    <property type="term" value="C:cytosol"/>
    <property type="evidence" value="ECO:0007669"/>
    <property type="project" value="TreeGrafter"/>
</dbReference>
<comment type="pathway">
    <text evidence="1 9">Amino-acid biosynthesis; L-tryptophan biosynthesis; L-tryptophan from chorismate: step 2/5.</text>
</comment>
<dbReference type="AlphaFoldDB" id="A0A6B1F426"/>
<keyword evidence="2 9" id="KW-0028">Amino-acid biosynthesis</keyword>
<dbReference type="GO" id="GO:0004048">
    <property type="term" value="F:anthranilate phosphoribosyltransferase activity"/>
    <property type="evidence" value="ECO:0007669"/>
    <property type="project" value="UniProtKB-UniRule"/>
</dbReference>
<feature type="binding site" evidence="9">
    <location>
        <position position="110"/>
    </location>
    <ligand>
        <name>5-phospho-alpha-D-ribose 1-diphosphate</name>
        <dbReference type="ChEBI" id="CHEBI:58017"/>
    </ligand>
</feature>
<gene>
    <name evidence="9 12" type="primary">trpD</name>
    <name evidence="12" type="ORF">F4162_03445</name>
</gene>
<evidence type="ECO:0000256" key="1">
    <source>
        <dbReference type="ARBA" id="ARBA00004907"/>
    </source>
</evidence>
<comment type="subunit">
    <text evidence="9">Homodimer.</text>
</comment>
<dbReference type="HAMAP" id="MF_00211">
    <property type="entry name" value="TrpD"/>
    <property type="match status" value="1"/>
</dbReference>
<evidence type="ECO:0000313" key="12">
    <source>
        <dbReference type="EMBL" id="MYG38060.1"/>
    </source>
</evidence>
<protein>
    <recommendedName>
        <fullName evidence="9">Anthranilate phosphoribosyltransferase</fullName>
        <ecNumber evidence="9">2.4.2.18</ecNumber>
    </recommendedName>
</protein>
<accession>A0A6B1F426</accession>
<dbReference type="EMBL" id="VYDO01000116">
    <property type="protein sequence ID" value="MYG38060.1"/>
    <property type="molecule type" value="Genomic_DNA"/>
</dbReference>
<dbReference type="InterPro" id="IPR036320">
    <property type="entry name" value="Glycosyl_Trfase_fam3_N_dom_sf"/>
</dbReference>
<feature type="binding site" evidence="9">
    <location>
        <position position="248"/>
    </location>
    <ligand>
        <name>Mg(2+)</name>
        <dbReference type="ChEBI" id="CHEBI:18420"/>
        <label>1</label>
    </ligand>
</feature>
<dbReference type="NCBIfam" id="TIGR01245">
    <property type="entry name" value="trpD"/>
    <property type="match status" value="1"/>
</dbReference>
<dbReference type="InterPro" id="IPR035902">
    <property type="entry name" value="Nuc_phospho_transferase"/>
</dbReference>
<feature type="binding site" evidence="9">
    <location>
        <position position="102"/>
    </location>
    <ligand>
        <name>5-phospho-alpha-D-ribose 1-diphosphate</name>
        <dbReference type="ChEBI" id="CHEBI:58017"/>
    </ligand>
</feature>
<dbReference type="PANTHER" id="PTHR43285:SF2">
    <property type="entry name" value="ANTHRANILATE PHOSPHORIBOSYLTRANSFERASE"/>
    <property type="match status" value="1"/>
</dbReference>
<evidence type="ECO:0000256" key="9">
    <source>
        <dbReference type="HAMAP-Rule" id="MF_00211"/>
    </source>
</evidence>
<keyword evidence="6 9" id="KW-0057">Aromatic amino acid biosynthesis</keyword>
<feature type="binding site" evidence="9">
    <location>
        <position position="133"/>
    </location>
    <ligand>
        <name>anthranilate</name>
        <dbReference type="ChEBI" id="CHEBI:16567"/>
        <label>1</label>
    </ligand>
</feature>
<dbReference type="SUPFAM" id="SSF47648">
    <property type="entry name" value="Nucleoside phosphorylase/phosphoribosyltransferase N-terminal domain"/>
    <property type="match status" value="1"/>
</dbReference>
<keyword evidence="9" id="KW-0479">Metal-binding</keyword>
<feature type="binding site" evidence="9">
    <location>
        <position position="142"/>
    </location>
    <ligand>
        <name>5-phospho-alpha-D-ribose 1-diphosphate</name>
        <dbReference type="ChEBI" id="CHEBI:58017"/>
    </ligand>
</feature>
<comment type="caution">
    <text evidence="9">Lacks conserved residue(s) required for the propagation of feature annotation.</text>
</comment>
<dbReference type="GO" id="GO:0000162">
    <property type="term" value="P:L-tryptophan biosynthetic process"/>
    <property type="evidence" value="ECO:0007669"/>
    <property type="project" value="UniProtKB-UniRule"/>
</dbReference>
<feature type="domain" description="Glycosyl transferase family 3" evidence="10">
    <location>
        <begin position="95"/>
        <end position="350"/>
    </location>
</feature>
<keyword evidence="4 9" id="KW-0808">Transferase</keyword>
<evidence type="ECO:0000256" key="2">
    <source>
        <dbReference type="ARBA" id="ARBA00022605"/>
    </source>
</evidence>
<feature type="binding site" evidence="9">
    <location>
        <position position="248"/>
    </location>
    <ligand>
        <name>Mg(2+)</name>
        <dbReference type="ChEBI" id="CHEBI:18420"/>
        <label>2</label>
    </ligand>
</feature>
<feature type="binding site" evidence="9">
    <location>
        <position position="102"/>
    </location>
    <ligand>
        <name>anthranilate</name>
        <dbReference type="ChEBI" id="CHEBI:16567"/>
        <label>1</label>
    </ligand>
</feature>
<sequence>MGKHGPIPVNDETPQPLSWSSLLEQLLVGQPLEPRQAKVLMGAWLREELTPVQTGAFLAALRCKGLQGTELAAMAQVLKAAAVSPDLPMPPSLQGEVLDTCGTGGDGAGTFNISTAVAVTAAACGVPVAKHGNRSASGKVGSADVLEALGVNLKAPPDISLKALERVGLCFLFAPEWHPALAGLAPLRRSLGVRTVFNLLGPLVNPLKPAYQVLGVADASLLNPMATALAQLGVRRAVVVHGHGGLDEADLSGPSALVHVVAMDSGSHDIVEETVDPIQLGLEPAPLTALAGGDLARSADLLRQVLQGRGSLAQQQVVALNTGLALLAAERCASLEDGVAQALGVLASGAPWQTLQALVQALDTP</sequence>
<evidence type="ECO:0000256" key="8">
    <source>
        <dbReference type="ARBA" id="ARBA00061188"/>
    </source>
</evidence>
<name>A0A6B1F426_9SYNE</name>
<comment type="similarity">
    <text evidence="8">In the C-terminal section; belongs to the anthranilate phosphoribosyltransferase family.</text>
</comment>
<dbReference type="Pfam" id="PF00591">
    <property type="entry name" value="Glycos_transf_3"/>
    <property type="match status" value="1"/>
</dbReference>
<dbReference type="PANTHER" id="PTHR43285">
    <property type="entry name" value="ANTHRANILATE PHOSPHORIBOSYLTRANSFERASE"/>
    <property type="match status" value="1"/>
</dbReference>
<dbReference type="Gene3D" id="1.20.970.10">
    <property type="entry name" value="Transferase, Pyrimidine Nucleoside Phosphorylase, Chain C"/>
    <property type="match status" value="1"/>
</dbReference>
<keyword evidence="3 9" id="KW-0328">Glycosyltransferase</keyword>
<feature type="domain" description="Glycosyl transferase family 3 N-terminal" evidence="11">
    <location>
        <begin position="21"/>
        <end position="81"/>
    </location>
</feature>
<dbReference type="GO" id="GO:0000287">
    <property type="term" value="F:magnesium ion binding"/>
    <property type="evidence" value="ECO:0007669"/>
    <property type="project" value="UniProtKB-UniRule"/>
</dbReference>
<comment type="similarity">
    <text evidence="9">Belongs to the anthranilate phosphoribosyltransferase family.</text>
</comment>
<reference evidence="12" key="1">
    <citation type="submission" date="2019-09" db="EMBL/GenBank/DDBJ databases">
        <title>Characterisation of the sponge microbiome using genome-centric metagenomics.</title>
        <authorList>
            <person name="Engelberts J.P."/>
            <person name="Robbins S.J."/>
            <person name="De Goeij J.M."/>
            <person name="Aranda M."/>
            <person name="Bell S.C."/>
            <person name="Webster N.S."/>
        </authorList>
    </citation>
    <scope>NUCLEOTIDE SEQUENCE</scope>
    <source>
        <strain evidence="12">SB0676_bin_10</strain>
    </source>
</reference>
<keyword evidence="9" id="KW-0460">Magnesium</keyword>
<dbReference type="EC" id="2.4.2.18" evidence="9"/>
<evidence type="ECO:0000256" key="5">
    <source>
        <dbReference type="ARBA" id="ARBA00022822"/>
    </source>
</evidence>
<keyword evidence="5 9" id="KW-0822">Tryptophan biosynthesis</keyword>
<comment type="catalytic activity">
    <reaction evidence="7 9">
        <text>N-(5-phospho-beta-D-ribosyl)anthranilate + diphosphate = 5-phospho-alpha-D-ribose 1-diphosphate + anthranilate</text>
        <dbReference type="Rhea" id="RHEA:11768"/>
        <dbReference type="ChEBI" id="CHEBI:16567"/>
        <dbReference type="ChEBI" id="CHEBI:18277"/>
        <dbReference type="ChEBI" id="CHEBI:33019"/>
        <dbReference type="ChEBI" id="CHEBI:58017"/>
        <dbReference type="EC" id="2.4.2.18"/>
    </reaction>
</comment>
<evidence type="ECO:0000259" key="11">
    <source>
        <dbReference type="Pfam" id="PF02885"/>
    </source>
</evidence>
<comment type="caution">
    <text evidence="12">The sequence shown here is derived from an EMBL/GenBank/DDBJ whole genome shotgun (WGS) entry which is preliminary data.</text>
</comment>
<evidence type="ECO:0000259" key="10">
    <source>
        <dbReference type="Pfam" id="PF00591"/>
    </source>
</evidence>
<evidence type="ECO:0000256" key="4">
    <source>
        <dbReference type="ARBA" id="ARBA00022679"/>
    </source>
</evidence>
<dbReference type="FunFam" id="3.40.1030.10:FF:000002">
    <property type="entry name" value="Anthranilate phosphoribosyltransferase"/>
    <property type="match status" value="1"/>
</dbReference>
<dbReference type="UniPathway" id="UPA00035">
    <property type="reaction ID" value="UER00041"/>
</dbReference>
<dbReference type="Gene3D" id="3.40.1030.10">
    <property type="entry name" value="Nucleoside phosphorylase/phosphoribosyltransferase catalytic domain"/>
    <property type="match status" value="1"/>
</dbReference>
<comment type="cofactor">
    <cofactor evidence="9">
        <name>Mg(2+)</name>
        <dbReference type="ChEBI" id="CHEBI:18420"/>
    </cofactor>
    <text evidence="9">Binds 2 magnesium ions per monomer.</text>
</comment>
<proteinExistence type="inferred from homology"/>
<evidence type="ECO:0000256" key="3">
    <source>
        <dbReference type="ARBA" id="ARBA00022676"/>
    </source>
</evidence>
<feature type="binding site" evidence="9">
    <location>
        <begin position="112"/>
        <end position="115"/>
    </location>
    <ligand>
        <name>5-phospho-alpha-D-ribose 1-diphosphate</name>
        <dbReference type="ChEBI" id="CHEBI:58017"/>
    </ligand>
</feature>
<comment type="function">
    <text evidence="9">Catalyzes the transfer of the phosphoribosyl group of 5-phosphorylribose-1-pyrophosphate (PRPP) to anthranilate to yield N-(5'-phosphoribosyl)-anthranilate (PRA).</text>
</comment>
<feature type="binding site" evidence="9">
    <location>
        <begin position="130"/>
        <end position="138"/>
    </location>
    <ligand>
        <name>5-phospho-alpha-D-ribose 1-diphosphate</name>
        <dbReference type="ChEBI" id="CHEBI:58017"/>
    </ligand>
</feature>
<feature type="binding site" evidence="9">
    <location>
        <position position="247"/>
    </location>
    <ligand>
        <name>Mg(2+)</name>
        <dbReference type="ChEBI" id="CHEBI:18420"/>
        <label>2</label>
    </ligand>
</feature>
<evidence type="ECO:0000256" key="6">
    <source>
        <dbReference type="ARBA" id="ARBA00023141"/>
    </source>
</evidence>
<feature type="binding site" evidence="9">
    <location>
        <position position="114"/>
    </location>
    <ligand>
        <name>Mg(2+)</name>
        <dbReference type="ChEBI" id="CHEBI:18420"/>
        <label>1</label>
    </ligand>
</feature>
<organism evidence="12">
    <name type="scientific">Synechococcus sp. SB0676_bin_10</name>
    <dbReference type="NCBI Taxonomy" id="2604869"/>
    <lineage>
        <taxon>Bacteria</taxon>
        <taxon>Bacillati</taxon>
        <taxon>Cyanobacteriota</taxon>
        <taxon>Cyanophyceae</taxon>
        <taxon>Synechococcales</taxon>
        <taxon>Synechococcaceae</taxon>
        <taxon>Synechococcus</taxon>
    </lineage>
</organism>
<dbReference type="InterPro" id="IPR005940">
    <property type="entry name" value="Anthranilate_Pribosyl_Tfrase"/>
</dbReference>